<dbReference type="EMBL" id="JXTC01000032">
    <property type="protein sequence ID" value="PON97346.1"/>
    <property type="molecule type" value="Genomic_DNA"/>
</dbReference>
<protein>
    <submittedName>
        <fullName evidence="1">Uncharacterized protein</fullName>
    </submittedName>
</protein>
<comment type="caution">
    <text evidence="1">The sequence shown here is derived from an EMBL/GenBank/DDBJ whole genome shotgun (WGS) entry which is preliminary data.</text>
</comment>
<accession>A0A2P5FHV1</accession>
<evidence type="ECO:0000313" key="2">
    <source>
        <dbReference type="Proteomes" id="UP000237000"/>
    </source>
</evidence>
<name>A0A2P5FHV1_TREOI</name>
<sequence length="117" mass="12867">MVTLAVSGAGARRVAASRWTGVSAMLGGYAWCGDGAPRANLKGWAKQICTEGPSEALDWRSLPNYQDSPTGSQRMDHGVLLEGLFWKDVEELIDEVWSSKLHLIGHWLDRSSSYTIM</sequence>
<organism evidence="1 2">
    <name type="scientific">Trema orientale</name>
    <name type="common">Charcoal tree</name>
    <name type="synonym">Celtis orientalis</name>
    <dbReference type="NCBI Taxonomy" id="63057"/>
    <lineage>
        <taxon>Eukaryota</taxon>
        <taxon>Viridiplantae</taxon>
        <taxon>Streptophyta</taxon>
        <taxon>Embryophyta</taxon>
        <taxon>Tracheophyta</taxon>
        <taxon>Spermatophyta</taxon>
        <taxon>Magnoliopsida</taxon>
        <taxon>eudicotyledons</taxon>
        <taxon>Gunneridae</taxon>
        <taxon>Pentapetalae</taxon>
        <taxon>rosids</taxon>
        <taxon>fabids</taxon>
        <taxon>Rosales</taxon>
        <taxon>Cannabaceae</taxon>
        <taxon>Trema</taxon>
    </lineage>
</organism>
<reference evidence="2" key="1">
    <citation type="submission" date="2016-06" db="EMBL/GenBank/DDBJ databases">
        <title>Parallel loss of symbiosis genes in relatives of nitrogen-fixing non-legume Parasponia.</title>
        <authorList>
            <person name="Van Velzen R."/>
            <person name="Holmer R."/>
            <person name="Bu F."/>
            <person name="Rutten L."/>
            <person name="Van Zeijl A."/>
            <person name="Liu W."/>
            <person name="Santuari L."/>
            <person name="Cao Q."/>
            <person name="Sharma T."/>
            <person name="Shen D."/>
            <person name="Roswanjaya Y."/>
            <person name="Wardhani T."/>
            <person name="Kalhor M.S."/>
            <person name="Jansen J."/>
            <person name="Van den Hoogen J."/>
            <person name="Gungor B."/>
            <person name="Hartog M."/>
            <person name="Hontelez J."/>
            <person name="Verver J."/>
            <person name="Yang W.-C."/>
            <person name="Schijlen E."/>
            <person name="Repin R."/>
            <person name="Schilthuizen M."/>
            <person name="Schranz E."/>
            <person name="Heidstra R."/>
            <person name="Miyata K."/>
            <person name="Fedorova E."/>
            <person name="Kohlen W."/>
            <person name="Bisseling T."/>
            <person name="Smit S."/>
            <person name="Geurts R."/>
        </authorList>
    </citation>
    <scope>NUCLEOTIDE SEQUENCE [LARGE SCALE GENOMIC DNA]</scope>
    <source>
        <strain evidence="2">cv. RG33-2</strain>
    </source>
</reference>
<gene>
    <name evidence="1" type="ORF">TorRG33x02_068130</name>
</gene>
<proteinExistence type="predicted"/>
<dbReference type="InParanoid" id="A0A2P5FHV1"/>
<dbReference type="Proteomes" id="UP000237000">
    <property type="component" value="Unassembled WGS sequence"/>
</dbReference>
<evidence type="ECO:0000313" key="1">
    <source>
        <dbReference type="EMBL" id="PON97346.1"/>
    </source>
</evidence>
<keyword evidence="2" id="KW-1185">Reference proteome</keyword>
<dbReference type="AlphaFoldDB" id="A0A2P5FHV1"/>